<evidence type="ECO:0000313" key="3">
    <source>
        <dbReference type="Proteomes" id="UP001278500"/>
    </source>
</evidence>
<gene>
    <name evidence="2" type="ORF">B0H65DRAFT_481164</name>
</gene>
<reference evidence="2" key="1">
    <citation type="journal article" date="2023" name="Mol. Phylogenet. Evol.">
        <title>Genome-scale phylogeny and comparative genomics of the fungal order Sordariales.</title>
        <authorList>
            <person name="Hensen N."/>
            <person name="Bonometti L."/>
            <person name="Westerberg I."/>
            <person name="Brannstrom I.O."/>
            <person name="Guillou S."/>
            <person name="Cros-Aarteil S."/>
            <person name="Calhoun S."/>
            <person name="Haridas S."/>
            <person name="Kuo A."/>
            <person name="Mondo S."/>
            <person name="Pangilinan J."/>
            <person name="Riley R."/>
            <person name="LaButti K."/>
            <person name="Andreopoulos B."/>
            <person name="Lipzen A."/>
            <person name="Chen C."/>
            <person name="Yan M."/>
            <person name="Daum C."/>
            <person name="Ng V."/>
            <person name="Clum A."/>
            <person name="Steindorff A."/>
            <person name="Ohm R.A."/>
            <person name="Martin F."/>
            <person name="Silar P."/>
            <person name="Natvig D.O."/>
            <person name="Lalanne C."/>
            <person name="Gautier V."/>
            <person name="Ament-Velasquez S.L."/>
            <person name="Kruys A."/>
            <person name="Hutchinson M.I."/>
            <person name="Powell A.J."/>
            <person name="Barry K."/>
            <person name="Miller A.N."/>
            <person name="Grigoriev I.V."/>
            <person name="Debuchy R."/>
            <person name="Gladieux P."/>
            <person name="Hiltunen Thoren M."/>
            <person name="Johannesson H."/>
        </authorList>
    </citation>
    <scope>NUCLEOTIDE SEQUENCE</scope>
    <source>
        <strain evidence="2">CBS 560.94</strain>
    </source>
</reference>
<sequence>MPSIFRLLLLLLPVLPPPPVIFGIRHLSPTQPPWPVTSPILRYPPSPTARYDVVLRVNEVLVMGKHAPHPLIQS</sequence>
<keyword evidence="1" id="KW-0732">Signal</keyword>
<reference evidence="2" key="2">
    <citation type="submission" date="2023-06" db="EMBL/GenBank/DDBJ databases">
        <authorList>
            <consortium name="Lawrence Berkeley National Laboratory"/>
            <person name="Haridas S."/>
            <person name="Hensen N."/>
            <person name="Bonometti L."/>
            <person name="Westerberg I."/>
            <person name="Brannstrom I.O."/>
            <person name="Guillou S."/>
            <person name="Cros-Aarteil S."/>
            <person name="Calhoun S."/>
            <person name="Kuo A."/>
            <person name="Mondo S."/>
            <person name="Pangilinan J."/>
            <person name="Riley R."/>
            <person name="Labutti K."/>
            <person name="Andreopoulos B."/>
            <person name="Lipzen A."/>
            <person name="Chen C."/>
            <person name="Yanf M."/>
            <person name="Daum C."/>
            <person name="Ng V."/>
            <person name="Clum A."/>
            <person name="Steindorff A."/>
            <person name="Ohm R."/>
            <person name="Martin F."/>
            <person name="Silar P."/>
            <person name="Natvig D."/>
            <person name="Lalanne C."/>
            <person name="Gautier V."/>
            <person name="Ament-Velasquez S.L."/>
            <person name="Kruys A."/>
            <person name="Hutchinson M.I."/>
            <person name="Powell A.J."/>
            <person name="Barry K."/>
            <person name="Miller A.N."/>
            <person name="Grigoriev I.V."/>
            <person name="Debuchy R."/>
            <person name="Gladieux P."/>
            <person name="Thoren M.H."/>
            <person name="Johannesson H."/>
        </authorList>
    </citation>
    <scope>NUCLEOTIDE SEQUENCE</scope>
    <source>
        <strain evidence="2">CBS 560.94</strain>
    </source>
</reference>
<comment type="caution">
    <text evidence="2">The sequence shown here is derived from an EMBL/GenBank/DDBJ whole genome shotgun (WGS) entry which is preliminary data.</text>
</comment>
<dbReference type="EMBL" id="JAUEPP010000010">
    <property type="protein sequence ID" value="KAK3334579.1"/>
    <property type="molecule type" value="Genomic_DNA"/>
</dbReference>
<keyword evidence="3" id="KW-1185">Reference proteome</keyword>
<proteinExistence type="predicted"/>
<dbReference type="Proteomes" id="UP001278500">
    <property type="component" value="Unassembled WGS sequence"/>
</dbReference>
<dbReference type="AlphaFoldDB" id="A0AAE0MKM2"/>
<feature type="signal peptide" evidence="1">
    <location>
        <begin position="1"/>
        <end position="23"/>
    </location>
</feature>
<dbReference type="RefSeq" id="XP_062676745.1">
    <property type="nucleotide sequence ID" value="XM_062827621.1"/>
</dbReference>
<name>A0AAE0MKM2_9PEZI</name>
<protein>
    <recommendedName>
        <fullName evidence="4">Secreted protein</fullName>
    </recommendedName>
</protein>
<evidence type="ECO:0000256" key="1">
    <source>
        <dbReference type="SAM" id="SignalP"/>
    </source>
</evidence>
<accession>A0AAE0MKM2</accession>
<evidence type="ECO:0000313" key="2">
    <source>
        <dbReference type="EMBL" id="KAK3334579.1"/>
    </source>
</evidence>
<organism evidence="2 3">
    <name type="scientific">Neurospora tetraspora</name>
    <dbReference type="NCBI Taxonomy" id="94610"/>
    <lineage>
        <taxon>Eukaryota</taxon>
        <taxon>Fungi</taxon>
        <taxon>Dikarya</taxon>
        <taxon>Ascomycota</taxon>
        <taxon>Pezizomycotina</taxon>
        <taxon>Sordariomycetes</taxon>
        <taxon>Sordariomycetidae</taxon>
        <taxon>Sordariales</taxon>
        <taxon>Sordariaceae</taxon>
        <taxon>Neurospora</taxon>
    </lineage>
</organism>
<evidence type="ECO:0008006" key="4">
    <source>
        <dbReference type="Google" id="ProtNLM"/>
    </source>
</evidence>
<feature type="chain" id="PRO_5041997898" description="Secreted protein" evidence="1">
    <location>
        <begin position="24"/>
        <end position="74"/>
    </location>
</feature>
<dbReference type="GeneID" id="87864775"/>